<dbReference type="Gene3D" id="3.40.630.10">
    <property type="entry name" value="Zn peptidases"/>
    <property type="match status" value="1"/>
</dbReference>
<reference evidence="9 10" key="1">
    <citation type="journal article" date="2018" name="Front. Microbiol.">
        <title>Description and Comparative Genomics of Macrococcus caseolyticus subsp. hominis subsp. nov., Macrococcus goetzii sp. nov., Macrococcus epidermidis sp. nov., and Macrococcus bohemicus sp. nov., Novel Macrococci From Human Clinical Material With Virulence Potential and Suspected Uptake of Foreign DNA by Natural Transformation.</title>
        <authorList>
            <person name="Maslanova I."/>
            <person name="Wertheimer Z."/>
            <person name="Sedlacek I."/>
            <person name="Svec P."/>
            <person name="Indrakova A."/>
            <person name="Kovarovic V."/>
            <person name="Schumann P."/>
            <person name="Sproer C."/>
            <person name="Kralova S."/>
            <person name="Sedo O."/>
            <person name="Kristofova L."/>
            <person name="Vrbovska V."/>
            <person name="Fuzik T."/>
            <person name="Petras P."/>
            <person name="Zdrahal Z."/>
            <person name="Ruzickova V."/>
            <person name="Doskar J."/>
            <person name="Pantucek R."/>
        </authorList>
    </citation>
    <scope>NUCLEOTIDE SEQUENCE [LARGE SCALE GENOMIC DNA]</scope>
    <source>
        <strain evidence="9 10">CCM 4927</strain>
    </source>
</reference>
<accession>A0A2G5NT00</accession>
<evidence type="ECO:0000256" key="3">
    <source>
        <dbReference type="ARBA" id="ARBA00022723"/>
    </source>
</evidence>
<gene>
    <name evidence="9" type="ORF">BFS35_002040</name>
</gene>
<protein>
    <submittedName>
        <fullName evidence="9">M20/M25/M40 family metallo-hydrolase</fullName>
    </submittedName>
</protein>
<dbReference type="SUPFAM" id="SSF53187">
    <property type="entry name" value="Zn-dependent exopeptidases"/>
    <property type="match status" value="1"/>
</dbReference>
<evidence type="ECO:0000256" key="7">
    <source>
        <dbReference type="PIRNR" id="PIRNR001123"/>
    </source>
</evidence>
<dbReference type="Proteomes" id="UP000229523">
    <property type="component" value="Unassembled WGS sequence"/>
</dbReference>
<keyword evidence="5" id="KW-0862">Zinc</keyword>
<dbReference type="InterPro" id="IPR011650">
    <property type="entry name" value="Peptidase_M20_dimer"/>
</dbReference>
<dbReference type="PANTHER" id="PTHR42994:SF2">
    <property type="entry name" value="PEPTIDASE"/>
    <property type="match status" value="1"/>
</dbReference>
<dbReference type="PIRSF" id="PIRSF001123">
    <property type="entry name" value="PepA_GA"/>
    <property type="match status" value="1"/>
</dbReference>
<sequence length="367" mass="38829">MNQQRLVDTFIELVKIDSESGNEREIANHLKILYAELGFEVTEDDTQSKTGFGAGNLIMKLKGTTDQETILLSCHMDTVTPGNGINPIITNNVIHTDGSTILGADDKAGIAAMIEAIRTINEEQIPHGDIEVVISVGEESHLIGASVLDGSKLDAKLGFALDAGSKVGTIVNQAPTNATLNIEITGVTAHAGVAPENGVSAINIASRAISNMKLGRIDAETTANIGTINGGSRTNIVAEKCNIVAEARSLVDSKMEAQVAHMKEAILTAAAELGGKADVEVKVNYPSFNVDKTSKVIEIVSQAAERVGRTPEVVSNGGGSDANFINKFVPTVVLAVGYQDIHTVNEKMPIDELNKLTEQVIEIIKLV</sequence>
<keyword evidence="10" id="KW-1185">Reference proteome</keyword>
<keyword evidence="6" id="KW-0482">Metalloprotease</keyword>
<dbReference type="GO" id="GO:0008237">
    <property type="term" value="F:metallopeptidase activity"/>
    <property type="evidence" value="ECO:0007669"/>
    <property type="project" value="UniProtKB-KW"/>
</dbReference>
<evidence type="ECO:0000313" key="10">
    <source>
        <dbReference type="Proteomes" id="UP000229523"/>
    </source>
</evidence>
<feature type="domain" description="Peptidase M20 dimerisation" evidence="8">
    <location>
        <begin position="178"/>
        <end position="270"/>
    </location>
</feature>
<evidence type="ECO:0000256" key="4">
    <source>
        <dbReference type="ARBA" id="ARBA00022801"/>
    </source>
</evidence>
<comment type="similarity">
    <text evidence="7">Belongs to the peptidase M42 family.</text>
</comment>
<dbReference type="GO" id="GO:0006508">
    <property type="term" value="P:proteolysis"/>
    <property type="evidence" value="ECO:0007669"/>
    <property type="project" value="UniProtKB-KW"/>
</dbReference>
<dbReference type="SUPFAM" id="SSF55031">
    <property type="entry name" value="Bacterial exopeptidase dimerisation domain"/>
    <property type="match status" value="1"/>
</dbReference>
<dbReference type="GO" id="GO:0046872">
    <property type="term" value="F:metal ion binding"/>
    <property type="evidence" value="ECO:0007669"/>
    <property type="project" value="UniProtKB-UniRule"/>
</dbReference>
<dbReference type="Gene3D" id="3.30.70.360">
    <property type="match status" value="1"/>
</dbReference>
<evidence type="ECO:0000256" key="5">
    <source>
        <dbReference type="ARBA" id="ARBA00022833"/>
    </source>
</evidence>
<keyword evidence="3" id="KW-0479">Metal-binding</keyword>
<comment type="caution">
    <text evidence="9">The sequence shown here is derived from an EMBL/GenBank/DDBJ whole genome shotgun (WGS) entry which is preliminary data.</text>
</comment>
<dbReference type="Pfam" id="PF07687">
    <property type="entry name" value="M20_dimer"/>
    <property type="match status" value="1"/>
</dbReference>
<comment type="cofactor">
    <cofactor evidence="1">
        <name>Zn(2+)</name>
        <dbReference type="ChEBI" id="CHEBI:29105"/>
    </cofactor>
</comment>
<evidence type="ECO:0000259" key="8">
    <source>
        <dbReference type="Pfam" id="PF07687"/>
    </source>
</evidence>
<evidence type="ECO:0000256" key="2">
    <source>
        <dbReference type="ARBA" id="ARBA00022670"/>
    </source>
</evidence>
<keyword evidence="2" id="KW-0645">Protease</keyword>
<dbReference type="InterPro" id="IPR002933">
    <property type="entry name" value="Peptidase_M20"/>
</dbReference>
<dbReference type="EMBL" id="MJBI02000001">
    <property type="protein sequence ID" value="RAI82489.1"/>
    <property type="molecule type" value="Genomic_DNA"/>
</dbReference>
<dbReference type="PANTHER" id="PTHR42994">
    <property type="entry name" value="PEPTIDASE T"/>
    <property type="match status" value="1"/>
</dbReference>
<dbReference type="GO" id="GO:0004177">
    <property type="term" value="F:aminopeptidase activity"/>
    <property type="evidence" value="ECO:0007669"/>
    <property type="project" value="UniProtKB-UniRule"/>
</dbReference>
<dbReference type="InterPro" id="IPR008007">
    <property type="entry name" value="Peptidase_M42"/>
</dbReference>
<dbReference type="Pfam" id="PF01546">
    <property type="entry name" value="Peptidase_M20"/>
    <property type="match status" value="1"/>
</dbReference>
<dbReference type="PROSITE" id="PS00759">
    <property type="entry name" value="ARGE_DAPE_CPG2_2"/>
    <property type="match status" value="1"/>
</dbReference>
<organism evidence="9 10">
    <name type="scientific">Macrococcoides goetzii</name>
    <dbReference type="NCBI Taxonomy" id="1891097"/>
    <lineage>
        <taxon>Bacteria</taxon>
        <taxon>Bacillati</taxon>
        <taxon>Bacillota</taxon>
        <taxon>Bacilli</taxon>
        <taxon>Bacillales</taxon>
        <taxon>Staphylococcaceae</taxon>
        <taxon>Macrococcoides</taxon>
    </lineage>
</organism>
<dbReference type="RefSeq" id="WP_099578331.1">
    <property type="nucleotide sequence ID" value="NZ_MJBI02000001.1"/>
</dbReference>
<proteinExistence type="inferred from homology"/>
<dbReference type="InterPro" id="IPR001261">
    <property type="entry name" value="ArgE/DapE_CS"/>
</dbReference>
<dbReference type="NCBIfam" id="TIGR01883">
    <property type="entry name" value="PepT-like"/>
    <property type="match status" value="1"/>
</dbReference>
<evidence type="ECO:0000256" key="1">
    <source>
        <dbReference type="ARBA" id="ARBA00001947"/>
    </source>
</evidence>
<keyword evidence="4" id="KW-0378">Hydrolase</keyword>
<evidence type="ECO:0000313" key="9">
    <source>
        <dbReference type="EMBL" id="RAI82489.1"/>
    </source>
</evidence>
<dbReference type="InterPro" id="IPR010162">
    <property type="entry name" value="PepT-like"/>
</dbReference>
<dbReference type="AlphaFoldDB" id="A0A2G5NT00"/>
<name>A0A2G5NT00_9STAP</name>
<evidence type="ECO:0000256" key="6">
    <source>
        <dbReference type="ARBA" id="ARBA00023049"/>
    </source>
</evidence>
<dbReference type="InterPro" id="IPR036264">
    <property type="entry name" value="Bact_exopeptidase_dim_dom"/>
</dbReference>